<dbReference type="RefSeq" id="WP_161109909.1">
    <property type="nucleotide sequence ID" value="NZ_JBHXVI010000018.1"/>
</dbReference>
<proteinExistence type="predicted"/>
<organism evidence="1 2">
    <name type="scientific">Nocardiopsis alba</name>
    <dbReference type="NCBI Taxonomy" id="53437"/>
    <lineage>
        <taxon>Bacteria</taxon>
        <taxon>Bacillati</taxon>
        <taxon>Actinomycetota</taxon>
        <taxon>Actinomycetes</taxon>
        <taxon>Streptosporangiales</taxon>
        <taxon>Nocardiopsidaceae</taxon>
        <taxon>Nocardiopsis</taxon>
    </lineage>
</organism>
<protein>
    <submittedName>
        <fullName evidence="1">Uncharacterized protein</fullName>
    </submittedName>
</protein>
<accession>A0A7K2ILR1</accession>
<comment type="caution">
    <text evidence="1">The sequence shown here is derived from an EMBL/GenBank/DDBJ whole genome shotgun (WGS) entry which is preliminary data.</text>
</comment>
<gene>
    <name evidence="1" type="ORF">GTW20_00205</name>
</gene>
<dbReference type="Proteomes" id="UP000467124">
    <property type="component" value="Unassembled WGS sequence"/>
</dbReference>
<name>A0A7K2ILR1_9ACTN</name>
<reference evidence="1 2" key="1">
    <citation type="journal article" date="2019" name="Nat. Commun.">
        <title>The antimicrobial potential of Streptomyces from insect microbiomes.</title>
        <authorList>
            <person name="Chevrette M.G."/>
            <person name="Carlson C.M."/>
            <person name="Ortega H.E."/>
            <person name="Thomas C."/>
            <person name="Ananiev G.E."/>
            <person name="Barns K.J."/>
            <person name="Book A.J."/>
            <person name="Cagnazzo J."/>
            <person name="Carlos C."/>
            <person name="Flanigan W."/>
            <person name="Grubbs K.J."/>
            <person name="Horn H.A."/>
            <person name="Hoffmann F.M."/>
            <person name="Klassen J.L."/>
            <person name="Knack J.J."/>
            <person name="Lewin G.R."/>
            <person name="McDonald B.R."/>
            <person name="Muller L."/>
            <person name="Melo W.G.P."/>
            <person name="Pinto-Tomas A.A."/>
            <person name="Schmitz A."/>
            <person name="Wendt-Pienkowski E."/>
            <person name="Wildman S."/>
            <person name="Zhao M."/>
            <person name="Zhang F."/>
            <person name="Bugni T.S."/>
            <person name="Andes D.R."/>
            <person name="Pupo M.T."/>
            <person name="Currie C.R."/>
        </authorList>
    </citation>
    <scope>NUCLEOTIDE SEQUENCE [LARGE SCALE GENOMIC DNA]</scope>
    <source>
        <strain evidence="1 2">SID5840</strain>
    </source>
</reference>
<sequence>MSDFEAEKTEIEALTVEVYAAHLKDSGVEGSAEALAEFQALSDADKETFLELLHDEETLKEFLVESSTERIEAAGTPVEIPIAKGVTVVHEAGADLVEPEAGDGDVSTSALSPGRWESWYRVTQKILGVTVTRLRINLSYTTNGSRITKTHKVWGERTNFNLVVRLSTHNLSHWVSSGRGYGQLTWRGTIGGTIKGVPIRVDIDKRHRIEVDKNGYRSGYLRNI</sequence>
<dbReference type="AlphaFoldDB" id="A0A7K2ILR1"/>
<evidence type="ECO:0000313" key="1">
    <source>
        <dbReference type="EMBL" id="MYR30725.1"/>
    </source>
</evidence>
<evidence type="ECO:0000313" key="2">
    <source>
        <dbReference type="Proteomes" id="UP000467124"/>
    </source>
</evidence>
<dbReference type="EMBL" id="WWHY01000001">
    <property type="protein sequence ID" value="MYR30725.1"/>
    <property type="molecule type" value="Genomic_DNA"/>
</dbReference>